<reference evidence="4" key="1">
    <citation type="submission" date="2021-02" db="EMBL/GenBank/DDBJ databases">
        <authorList>
            <person name="Nowell W R."/>
        </authorList>
    </citation>
    <scope>NUCLEOTIDE SEQUENCE</scope>
</reference>
<dbReference type="Proteomes" id="UP000663854">
    <property type="component" value="Unassembled WGS sequence"/>
</dbReference>
<feature type="region of interest" description="Disordered" evidence="2">
    <location>
        <begin position="123"/>
        <end position="168"/>
    </location>
</feature>
<evidence type="ECO:0000256" key="2">
    <source>
        <dbReference type="SAM" id="MobiDB-lite"/>
    </source>
</evidence>
<comment type="caution">
    <text evidence="4">The sequence shown here is derived from an EMBL/GenBank/DDBJ whole genome shotgun (WGS) entry which is preliminary data.</text>
</comment>
<organism evidence="4 5">
    <name type="scientific">Rotaria sordida</name>
    <dbReference type="NCBI Taxonomy" id="392033"/>
    <lineage>
        <taxon>Eukaryota</taxon>
        <taxon>Metazoa</taxon>
        <taxon>Spiralia</taxon>
        <taxon>Gnathifera</taxon>
        <taxon>Rotifera</taxon>
        <taxon>Eurotatoria</taxon>
        <taxon>Bdelloidea</taxon>
        <taxon>Philodinida</taxon>
        <taxon>Philodinidae</taxon>
        <taxon>Rotaria</taxon>
    </lineage>
</organism>
<feature type="compositionally biased region" description="Low complexity" evidence="2">
    <location>
        <begin position="155"/>
        <end position="168"/>
    </location>
</feature>
<dbReference type="AlphaFoldDB" id="A0A816EFH3"/>
<keyword evidence="1" id="KW-0175">Coiled coil</keyword>
<dbReference type="Proteomes" id="UP000663870">
    <property type="component" value="Unassembled WGS sequence"/>
</dbReference>
<dbReference type="EMBL" id="CAJNOL010010242">
    <property type="protein sequence ID" value="CAF1648432.1"/>
    <property type="molecule type" value="Genomic_DNA"/>
</dbReference>
<feature type="coiled-coil region" evidence="1">
    <location>
        <begin position="505"/>
        <end position="532"/>
    </location>
</feature>
<evidence type="ECO:0000256" key="1">
    <source>
        <dbReference type="SAM" id="Coils"/>
    </source>
</evidence>
<protein>
    <submittedName>
        <fullName evidence="4">Uncharacterized protein</fullName>
    </submittedName>
</protein>
<feature type="compositionally biased region" description="Basic and acidic residues" evidence="2">
    <location>
        <begin position="138"/>
        <end position="151"/>
    </location>
</feature>
<dbReference type="EMBL" id="CAJNOH010008547">
    <property type="protein sequence ID" value="CAF1481826.1"/>
    <property type="molecule type" value="Genomic_DNA"/>
</dbReference>
<evidence type="ECO:0000313" key="5">
    <source>
        <dbReference type="Proteomes" id="UP000663870"/>
    </source>
</evidence>
<gene>
    <name evidence="4" type="ORF">JXQ802_LOCUS54225</name>
    <name evidence="3" type="ORF">PYM288_LOCUS37795</name>
</gene>
<feature type="compositionally biased region" description="Polar residues" evidence="2">
    <location>
        <begin position="123"/>
        <end position="137"/>
    </location>
</feature>
<name>A0A816EFH3_9BILA</name>
<proteinExistence type="predicted"/>
<evidence type="ECO:0000313" key="3">
    <source>
        <dbReference type="EMBL" id="CAF1481826.1"/>
    </source>
</evidence>
<accession>A0A816EFH3</accession>
<keyword evidence="5" id="KW-1185">Reference proteome</keyword>
<feature type="non-terminal residue" evidence="4">
    <location>
        <position position="571"/>
    </location>
</feature>
<sequence length="571" mass="65804">MGSRKHKRNNVRNEHQGDTFENNVLIVEEFNQKINDLRHEPTSLLGATTSTRLHKGQPIQFLEHNGQVYVPLHEDYPLQSKLGEQVYKDVQYVNTMNHRTDNKRNDSHMYEETTSNHLHLQEITSSTPKRTCDQLNKSQEKSKKSRKDEAQAIHTRTTTNYYNSPTTTKLPSGKNYSIPIDQLRRAVGNNLPCFIVEFDKNIAQRDLPSAIIACDLIQDHFIKNQIIINGFSVAVFIGHRLKLGVNNMEDYSKLVLSDKWPTTINGKKMSIIKPKFVPECFTLVIRYIPKSFSIQIVSDGIKRSISSADNIKQIIYSYNRTTNDFRFTVSDLMEYEGALKLGRISIGNRLHPVTVYQPANKMTFCTNCWLIGHTRATCSVRERKCRICLMVYDQDHTNTCSGKPLCAQCGQDHHSLDPKCEFIQQYRKKLNLEVKQAVNDGIINRKSIQVHQQHQFQIVGTTYAMDFPALSNYNNNIKSKENKVWPDIKSQRTTTNNTFSNDIIINMLHKMNNELKQDMKSMKDMIVKKLDEQVMLNAKNIQLHQVSLCTINTALMKLIKNVLYPLIDIIP</sequence>
<evidence type="ECO:0000313" key="4">
    <source>
        <dbReference type="EMBL" id="CAF1648432.1"/>
    </source>
</evidence>